<dbReference type="RefSeq" id="WP_270680618.1">
    <property type="nucleotide sequence ID" value="NZ_JAQFWP010000069.1"/>
</dbReference>
<accession>A0ABT4TTH8</accession>
<organism evidence="2 3">
    <name type="scientific">Nocardiopsis suaedae</name>
    <dbReference type="NCBI Taxonomy" id="3018444"/>
    <lineage>
        <taxon>Bacteria</taxon>
        <taxon>Bacillati</taxon>
        <taxon>Actinomycetota</taxon>
        <taxon>Actinomycetes</taxon>
        <taxon>Streptosporangiales</taxon>
        <taxon>Nocardiopsidaceae</taxon>
        <taxon>Nocardiopsis</taxon>
    </lineage>
</organism>
<evidence type="ECO:0000313" key="2">
    <source>
        <dbReference type="EMBL" id="MDA2808000.1"/>
    </source>
</evidence>
<comment type="caution">
    <text evidence="2">The sequence shown here is derived from an EMBL/GenBank/DDBJ whole genome shotgun (WGS) entry which is preliminary data.</text>
</comment>
<keyword evidence="1" id="KW-0812">Transmembrane</keyword>
<proteinExistence type="predicted"/>
<sequence length="75" mass="8262">MFTHLALVACRALELVERAIEDEYKTRRLAALVLIVVLALVALNVTDPSPTDSESLLRKAGAWIAQTTTQALENR</sequence>
<keyword evidence="1" id="KW-1133">Transmembrane helix</keyword>
<feature type="transmembrane region" description="Helical" evidence="1">
    <location>
        <begin position="28"/>
        <end position="46"/>
    </location>
</feature>
<dbReference type="EMBL" id="JAQFWP010000069">
    <property type="protein sequence ID" value="MDA2808000.1"/>
    <property type="molecule type" value="Genomic_DNA"/>
</dbReference>
<evidence type="ECO:0000256" key="1">
    <source>
        <dbReference type="SAM" id="Phobius"/>
    </source>
</evidence>
<keyword evidence="3" id="KW-1185">Reference proteome</keyword>
<dbReference type="Proteomes" id="UP001165685">
    <property type="component" value="Unassembled WGS sequence"/>
</dbReference>
<gene>
    <name evidence="2" type="ORF">O4U47_26040</name>
</gene>
<protein>
    <submittedName>
        <fullName evidence="2">Uncharacterized protein</fullName>
    </submittedName>
</protein>
<reference evidence="2" key="1">
    <citation type="submission" date="2023-01" db="EMBL/GenBank/DDBJ databases">
        <title>Draft genome sequence of Nocardiopsis sp. LSu2-4 isolated from halophytes.</title>
        <authorList>
            <person name="Duangmal K."/>
            <person name="Chantavorakit T."/>
        </authorList>
    </citation>
    <scope>NUCLEOTIDE SEQUENCE</scope>
    <source>
        <strain evidence="2">LSu2-4</strain>
    </source>
</reference>
<evidence type="ECO:0000313" key="3">
    <source>
        <dbReference type="Proteomes" id="UP001165685"/>
    </source>
</evidence>
<name>A0ABT4TTH8_9ACTN</name>
<keyword evidence="1" id="KW-0472">Membrane</keyword>